<proteinExistence type="predicted"/>
<dbReference type="Gene3D" id="3.40.50.720">
    <property type="entry name" value="NAD(P)-binding Rossmann-like Domain"/>
    <property type="match status" value="1"/>
</dbReference>
<comment type="caution">
    <text evidence="1">The sequence shown here is derived from an EMBL/GenBank/DDBJ whole genome shotgun (WGS) entry which is preliminary data.</text>
</comment>
<protein>
    <recommendedName>
        <fullName evidence="3">Nucleoside-diphosphate-sugar epimerase</fullName>
    </recommendedName>
</protein>
<dbReference type="EMBL" id="JARKIF010000034">
    <property type="protein sequence ID" value="KAJ7610788.1"/>
    <property type="molecule type" value="Genomic_DNA"/>
</dbReference>
<organism evidence="1 2">
    <name type="scientific">Roridomyces roridus</name>
    <dbReference type="NCBI Taxonomy" id="1738132"/>
    <lineage>
        <taxon>Eukaryota</taxon>
        <taxon>Fungi</taxon>
        <taxon>Dikarya</taxon>
        <taxon>Basidiomycota</taxon>
        <taxon>Agaricomycotina</taxon>
        <taxon>Agaricomycetes</taxon>
        <taxon>Agaricomycetidae</taxon>
        <taxon>Agaricales</taxon>
        <taxon>Marasmiineae</taxon>
        <taxon>Mycenaceae</taxon>
        <taxon>Roridomyces</taxon>
    </lineage>
</organism>
<evidence type="ECO:0000313" key="2">
    <source>
        <dbReference type="Proteomes" id="UP001221142"/>
    </source>
</evidence>
<reference evidence="1" key="1">
    <citation type="submission" date="2023-03" db="EMBL/GenBank/DDBJ databases">
        <title>Massive genome expansion in bonnet fungi (Mycena s.s.) driven by repeated elements and novel gene families across ecological guilds.</title>
        <authorList>
            <consortium name="Lawrence Berkeley National Laboratory"/>
            <person name="Harder C.B."/>
            <person name="Miyauchi S."/>
            <person name="Viragh M."/>
            <person name="Kuo A."/>
            <person name="Thoen E."/>
            <person name="Andreopoulos B."/>
            <person name="Lu D."/>
            <person name="Skrede I."/>
            <person name="Drula E."/>
            <person name="Henrissat B."/>
            <person name="Morin E."/>
            <person name="Kohler A."/>
            <person name="Barry K."/>
            <person name="LaButti K."/>
            <person name="Morin E."/>
            <person name="Salamov A."/>
            <person name="Lipzen A."/>
            <person name="Mereny Z."/>
            <person name="Hegedus B."/>
            <person name="Baldrian P."/>
            <person name="Stursova M."/>
            <person name="Weitz H."/>
            <person name="Taylor A."/>
            <person name="Grigoriev I.V."/>
            <person name="Nagy L.G."/>
            <person name="Martin F."/>
            <person name="Kauserud H."/>
        </authorList>
    </citation>
    <scope>NUCLEOTIDE SEQUENCE</scope>
    <source>
        <strain evidence="1">9284</strain>
    </source>
</reference>
<evidence type="ECO:0000313" key="1">
    <source>
        <dbReference type="EMBL" id="KAJ7610788.1"/>
    </source>
</evidence>
<dbReference type="InterPro" id="IPR036291">
    <property type="entry name" value="NAD(P)-bd_dom_sf"/>
</dbReference>
<dbReference type="AlphaFoldDB" id="A0AAD7FCF6"/>
<dbReference type="Proteomes" id="UP001221142">
    <property type="component" value="Unassembled WGS sequence"/>
</dbReference>
<evidence type="ECO:0008006" key="3">
    <source>
        <dbReference type="Google" id="ProtNLM"/>
    </source>
</evidence>
<dbReference type="PANTHER" id="PTHR14097">
    <property type="entry name" value="OXIDOREDUCTASE HTATIP2"/>
    <property type="match status" value="1"/>
</dbReference>
<gene>
    <name evidence="1" type="ORF">FB45DRAFT_941632</name>
</gene>
<name>A0AAD7FCF6_9AGAR</name>
<dbReference type="PANTHER" id="PTHR14097:SF8">
    <property type="entry name" value="NAD(P)-BINDING DOMAIN-CONTAINING PROTEIN"/>
    <property type="match status" value="1"/>
</dbReference>
<keyword evidence="2" id="KW-1185">Reference proteome</keyword>
<sequence length="241" mass="25923">MHIVLTGATGLVGSATLRQCLVSANISRVSILSRRQFALPEDIDTSKATIIVHDNYDEYPPSLLQQLKGADACIWAQGISQTQVDKNEYIRITYDYPLAAAKAFSTLSEKDHFNFVHVSGEGADPNEKAWTLFGKIKGRAELALRGLPSMPAHSALSVFNVRPGLVGPPATQTGFKSKVMKPLYPVLTALVPAHMVTLPPVVAKVLVDIAVGDGRPLQPGIGVEDEGRTLRCAGIRRMAGL</sequence>
<accession>A0AAD7FCF6</accession>
<dbReference type="SUPFAM" id="SSF51735">
    <property type="entry name" value="NAD(P)-binding Rossmann-fold domains"/>
    <property type="match status" value="1"/>
</dbReference>